<evidence type="ECO:0000313" key="1">
    <source>
        <dbReference type="EnsemblMetazoa" id="tetur20g00180.1"/>
    </source>
</evidence>
<dbReference type="AlphaFoldDB" id="T1KSM9"/>
<sequence length="27" mass="3032">MSDKSFCSDCSAESEFIFVELFATLKP</sequence>
<dbReference type="Proteomes" id="UP000015104">
    <property type="component" value="Unassembled WGS sequence"/>
</dbReference>
<dbReference type="EnsemblMetazoa" id="tetur20g00180.1">
    <property type="protein sequence ID" value="tetur20g00180.1"/>
    <property type="gene ID" value="tetur20g00180"/>
</dbReference>
<dbReference type="EMBL" id="CAEY01000505">
    <property type="status" value="NOT_ANNOTATED_CDS"/>
    <property type="molecule type" value="Genomic_DNA"/>
</dbReference>
<evidence type="ECO:0000313" key="2">
    <source>
        <dbReference type="Proteomes" id="UP000015104"/>
    </source>
</evidence>
<dbReference type="HOGENOM" id="CLU_3415450_0_0_1"/>
<protein>
    <submittedName>
        <fullName evidence="1">Uncharacterized protein</fullName>
    </submittedName>
</protein>
<name>T1KSM9_TETUR</name>
<reference evidence="1" key="2">
    <citation type="submission" date="2015-06" db="UniProtKB">
        <authorList>
            <consortium name="EnsemblMetazoa"/>
        </authorList>
    </citation>
    <scope>IDENTIFICATION</scope>
</reference>
<proteinExistence type="predicted"/>
<organism evidence="1 2">
    <name type="scientific">Tetranychus urticae</name>
    <name type="common">Two-spotted spider mite</name>
    <dbReference type="NCBI Taxonomy" id="32264"/>
    <lineage>
        <taxon>Eukaryota</taxon>
        <taxon>Metazoa</taxon>
        <taxon>Ecdysozoa</taxon>
        <taxon>Arthropoda</taxon>
        <taxon>Chelicerata</taxon>
        <taxon>Arachnida</taxon>
        <taxon>Acari</taxon>
        <taxon>Acariformes</taxon>
        <taxon>Trombidiformes</taxon>
        <taxon>Prostigmata</taxon>
        <taxon>Eleutherengona</taxon>
        <taxon>Raphignathae</taxon>
        <taxon>Tetranychoidea</taxon>
        <taxon>Tetranychidae</taxon>
        <taxon>Tetranychus</taxon>
    </lineage>
</organism>
<reference evidence="2" key="1">
    <citation type="submission" date="2011-08" db="EMBL/GenBank/DDBJ databases">
        <authorList>
            <person name="Rombauts S."/>
        </authorList>
    </citation>
    <scope>NUCLEOTIDE SEQUENCE</scope>
    <source>
        <strain evidence="2">London</strain>
    </source>
</reference>
<keyword evidence="2" id="KW-1185">Reference proteome</keyword>
<accession>T1KSM9</accession>